<accession>A0A1G7EL96</accession>
<dbReference type="InterPro" id="IPR029039">
    <property type="entry name" value="Flavoprotein-like_sf"/>
</dbReference>
<dbReference type="HAMAP" id="MF_01216">
    <property type="entry name" value="Azoreductase_type1"/>
    <property type="match status" value="1"/>
</dbReference>
<dbReference type="InterPro" id="IPR050104">
    <property type="entry name" value="FMN-dep_NADH:Q_OxRdtase_AzoR1"/>
</dbReference>
<feature type="binding site" evidence="6">
    <location>
        <position position="9"/>
    </location>
    <ligand>
        <name>FMN</name>
        <dbReference type="ChEBI" id="CHEBI:58210"/>
    </ligand>
</feature>
<proteinExistence type="inferred from homology"/>
<name>A0A1G7EL96_9ACTN</name>
<feature type="domain" description="Flavodoxin-like fold" evidence="7">
    <location>
        <begin position="1"/>
        <end position="168"/>
    </location>
</feature>
<gene>
    <name evidence="6" type="primary">azoR</name>
    <name evidence="8" type="ORF">SAMN04489747_3983</name>
</gene>
<evidence type="ECO:0000313" key="9">
    <source>
        <dbReference type="Proteomes" id="UP000198546"/>
    </source>
</evidence>
<comment type="catalytic activity">
    <reaction evidence="5">
        <text>N,N-dimethyl-1,4-phenylenediamine + anthranilate + 2 NAD(+) = 2-(4-dimethylaminophenyl)diazenylbenzoate + 2 NADH + 2 H(+)</text>
        <dbReference type="Rhea" id="RHEA:55872"/>
        <dbReference type="ChEBI" id="CHEBI:15378"/>
        <dbReference type="ChEBI" id="CHEBI:15783"/>
        <dbReference type="ChEBI" id="CHEBI:16567"/>
        <dbReference type="ChEBI" id="CHEBI:57540"/>
        <dbReference type="ChEBI" id="CHEBI:57945"/>
        <dbReference type="ChEBI" id="CHEBI:71579"/>
        <dbReference type="EC" id="1.7.1.17"/>
    </reaction>
    <physiologicalReaction direction="right-to-left" evidence="5">
        <dbReference type="Rhea" id="RHEA:55874"/>
    </physiologicalReaction>
</comment>
<dbReference type="PANTHER" id="PTHR43741:SF4">
    <property type="entry name" value="FMN-DEPENDENT NADH:QUINONE OXIDOREDUCTASE"/>
    <property type="match status" value="1"/>
</dbReference>
<dbReference type="EC" id="1.6.5.-" evidence="6"/>
<dbReference type="PANTHER" id="PTHR43741">
    <property type="entry name" value="FMN-DEPENDENT NADH-AZOREDUCTASE 1"/>
    <property type="match status" value="1"/>
</dbReference>
<dbReference type="AlphaFoldDB" id="A0A1G7EL96"/>
<dbReference type="RefSeq" id="WP_090595903.1">
    <property type="nucleotide sequence ID" value="NZ_LT629688.1"/>
</dbReference>
<evidence type="ECO:0000256" key="2">
    <source>
        <dbReference type="ARBA" id="ARBA00022643"/>
    </source>
</evidence>
<comment type="function">
    <text evidence="6">Quinone reductase that provides resistance to thiol-specific stress caused by electrophilic quinones.</text>
</comment>
<organism evidence="8 9">
    <name type="scientific">Auraticoccus monumenti</name>
    <dbReference type="NCBI Taxonomy" id="675864"/>
    <lineage>
        <taxon>Bacteria</taxon>
        <taxon>Bacillati</taxon>
        <taxon>Actinomycetota</taxon>
        <taxon>Actinomycetes</taxon>
        <taxon>Propionibacteriales</taxon>
        <taxon>Propionibacteriaceae</taxon>
        <taxon>Auraticoccus</taxon>
    </lineage>
</organism>
<keyword evidence="1 6" id="KW-0285">Flavoprotein</keyword>
<protein>
    <recommendedName>
        <fullName evidence="6">FMN dependent NADH:quinone oxidoreductase</fullName>
        <ecNumber evidence="6">1.6.5.-</ecNumber>
    </recommendedName>
    <alternativeName>
        <fullName evidence="6">Azo-dye reductase</fullName>
    </alternativeName>
    <alternativeName>
        <fullName evidence="6">FMN-dependent NADH-azo compound oxidoreductase</fullName>
    </alternativeName>
    <alternativeName>
        <fullName evidence="6">FMN-dependent NADH-azoreductase</fullName>
        <ecNumber evidence="6">1.7.1.17</ecNumber>
    </alternativeName>
</protein>
<evidence type="ECO:0000256" key="1">
    <source>
        <dbReference type="ARBA" id="ARBA00022630"/>
    </source>
</evidence>
<reference evidence="8 9" key="1">
    <citation type="submission" date="2016-10" db="EMBL/GenBank/DDBJ databases">
        <authorList>
            <person name="de Groot N.N."/>
        </authorList>
    </citation>
    <scope>NUCLEOTIDE SEQUENCE [LARGE SCALE GENOMIC DNA]</scope>
    <source>
        <strain evidence="8 9">MON 2.2</strain>
    </source>
</reference>
<comment type="caution">
    <text evidence="6">Lacks conserved residue(s) required for the propagation of feature annotation.</text>
</comment>
<dbReference type="GO" id="GO:0016652">
    <property type="term" value="F:oxidoreductase activity, acting on NAD(P)H as acceptor"/>
    <property type="evidence" value="ECO:0007669"/>
    <property type="project" value="UniProtKB-UniRule"/>
</dbReference>
<dbReference type="STRING" id="675864.SAMN04489747_3983"/>
<dbReference type="Pfam" id="PF02525">
    <property type="entry name" value="Flavodoxin_2"/>
    <property type="match status" value="1"/>
</dbReference>
<keyword evidence="9" id="KW-1185">Reference proteome</keyword>
<keyword evidence="4 6" id="KW-0520">NAD</keyword>
<dbReference type="Proteomes" id="UP000198546">
    <property type="component" value="Chromosome i"/>
</dbReference>
<evidence type="ECO:0000256" key="4">
    <source>
        <dbReference type="ARBA" id="ARBA00023027"/>
    </source>
</evidence>
<dbReference type="EMBL" id="LT629688">
    <property type="protein sequence ID" value="SDE64480.1"/>
    <property type="molecule type" value="Genomic_DNA"/>
</dbReference>
<feature type="binding site" evidence="6">
    <location>
        <begin position="133"/>
        <end position="136"/>
    </location>
    <ligand>
        <name>FMN</name>
        <dbReference type="ChEBI" id="CHEBI:58210"/>
    </ligand>
</feature>
<dbReference type="GO" id="GO:0010181">
    <property type="term" value="F:FMN binding"/>
    <property type="evidence" value="ECO:0007669"/>
    <property type="project" value="UniProtKB-UniRule"/>
</dbReference>
<dbReference type="InterPro" id="IPR003680">
    <property type="entry name" value="Flavodoxin_fold"/>
</dbReference>
<comment type="similarity">
    <text evidence="6">Belongs to the azoreductase type 1 family.</text>
</comment>
<evidence type="ECO:0000256" key="6">
    <source>
        <dbReference type="HAMAP-Rule" id="MF_01216"/>
    </source>
</evidence>
<comment type="function">
    <text evidence="6">Also exhibits azoreductase activity. Catalyzes the reductive cleavage of the azo bond in aromatic azo compounds to the corresponding amines.</text>
</comment>
<dbReference type="GO" id="GO:0009055">
    <property type="term" value="F:electron transfer activity"/>
    <property type="evidence" value="ECO:0007669"/>
    <property type="project" value="UniProtKB-UniRule"/>
</dbReference>
<feature type="binding site" evidence="6">
    <location>
        <begin position="15"/>
        <end position="17"/>
    </location>
    <ligand>
        <name>FMN</name>
        <dbReference type="ChEBI" id="CHEBI:58210"/>
    </ligand>
</feature>
<evidence type="ECO:0000256" key="5">
    <source>
        <dbReference type="ARBA" id="ARBA00048542"/>
    </source>
</evidence>
<dbReference type="Gene3D" id="3.40.50.360">
    <property type="match status" value="1"/>
</dbReference>
<comment type="catalytic activity">
    <reaction evidence="6">
        <text>2 a quinone + NADH + H(+) = 2 a 1,4-benzosemiquinone + NAD(+)</text>
        <dbReference type="Rhea" id="RHEA:65952"/>
        <dbReference type="ChEBI" id="CHEBI:15378"/>
        <dbReference type="ChEBI" id="CHEBI:57540"/>
        <dbReference type="ChEBI" id="CHEBI:57945"/>
        <dbReference type="ChEBI" id="CHEBI:132124"/>
        <dbReference type="ChEBI" id="CHEBI:134225"/>
    </reaction>
</comment>
<dbReference type="InterPro" id="IPR023048">
    <property type="entry name" value="NADH:quinone_OxRdtase_FMN_depd"/>
</dbReference>
<dbReference type="EC" id="1.7.1.17" evidence="6"/>
<evidence type="ECO:0000313" key="8">
    <source>
        <dbReference type="EMBL" id="SDE64480.1"/>
    </source>
</evidence>
<comment type="cofactor">
    <cofactor evidence="6">
        <name>FMN</name>
        <dbReference type="ChEBI" id="CHEBI:58210"/>
    </cofactor>
    <text evidence="6">Binds 1 FMN per subunit.</text>
</comment>
<evidence type="ECO:0000259" key="7">
    <source>
        <dbReference type="Pfam" id="PF02525"/>
    </source>
</evidence>
<sequence length="213" mass="22780">MYLLRVDASIQGDRSASSALADGVVDRFTATHPGFPVVRRHLGQDPLPADAWAAAISASFTPEDERSEHQREATATAEQLATELQQASSAVLALPLYNFGVSQHVKAWIDLAMAGAPLGARLLEGTPTVVVTTRGGAYGPGTPREGWDHNTDYLRRVLADCWGADLTVVEREFTLVGVNPALDQFTDLAADMHRDAEAHATRAGETLAARHAA</sequence>
<keyword evidence="2 6" id="KW-0288">FMN</keyword>
<comment type="subunit">
    <text evidence="6">Homodimer.</text>
</comment>
<dbReference type="SUPFAM" id="SSF52218">
    <property type="entry name" value="Flavoproteins"/>
    <property type="match status" value="1"/>
</dbReference>
<dbReference type="OrthoDB" id="9805013at2"/>
<evidence type="ECO:0000256" key="3">
    <source>
        <dbReference type="ARBA" id="ARBA00023002"/>
    </source>
</evidence>
<dbReference type="GO" id="GO:0016655">
    <property type="term" value="F:oxidoreductase activity, acting on NAD(P)H, quinone or similar compound as acceptor"/>
    <property type="evidence" value="ECO:0007669"/>
    <property type="project" value="InterPro"/>
</dbReference>
<keyword evidence="3 6" id="KW-0560">Oxidoreductase</keyword>